<dbReference type="EMBL" id="SNRW01012837">
    <property type="protein sequence ID" value="KAA6373339.1"/>
    <property type="molecule type" value="Genomic_DNA"/>
</dbReference>
<dbReference type="Proteomes" id="UP000324800">
    <property type="component" value="Unassembled WGS sequence"/>
</dbReference>
<evidence type="ECO:0000313" key="3">
    <source>
        <dbReference type="Proteomes" id="UP000324800"/>
    </source>
</evidence>
<feature type="region of interest" description="Disordered" evidence="1">
    <location>
        <begin position="189"/>
        <end position="242"/>
    </location>
</feature>
<organism evidence="2 3">
    <name type="scientific">Streblomastix strix</name>
    <dbReference type="NCBI Taxonomy" id="222440"/>
    <lineage>
        <taxon>Eukaryota</taxon>
        <taxon>Metamonada</taxon>
        <taxon>Preaxostyla</taxon>
        <taxon>Oxymonadida</taxon>
        <taxon>Streblomastigidae</taxon>
        <taxon>Streblomastix</taxon>
    </lineage>
</organism>
<accession>A0A5J4USF6</accession>
<dbReference type="OrthoDB" id="10571087at2759"/>
<feature type="compositionally biased region" description="Polar residues" evidence="1">
    <location>
        <begin position="1"/>
        <end position="16"/>
    </location>
</feature>
<comment type="caution">
    <text evidence="2">The sequence shown here is derived from an EMBL/GenBank/DDBJ whole genome shotgun (WGS) entry which is preliminary data.</text>
</comment>
<reference evidence="2 3" key="1">
    <citation type="submission" date="2019-03" db="EMBL/GenBank/DDBJ databases">
        <title>Single cell metagenomics reveals metabolic interactions within the superorganism composed of flagellate Streblomastix strix and complex community of Bacteroidetes bacteria on its surface.</title>
        <authorList>
            <person name="Treitli S.C."/>
            <person name="Kolisko M."/>
            <person name="Husnik F."/>
            <person name="Keeling P."/>
            <person name="Hampl V."/>
        </authorList>
    </citation>
    <scope>NUCLEOTIDE SEQUENCE [LARGE SCALE GENOMIC DNA]</scope>
    <source>
        <strain evidence="2">ST1C</strain>
    </source>
</reference>
<feature type="region of interest" description="Disordered" evidence="1">
    <location>
        <begin position="1"/>
        <end position="79"/>
    </location>
</feature>
<name>A0A5J4USF6_9EUKA</name>
<dbReference type="AlphaFoldDB" id="A0A5J4USF6"/>
<protein>
    <submittedName>
        <fullName evidence="2">Uncharacterized protein</fullName>
    </submittedName>
</protein>
<gene>
    <name evidence="2" type="ORF">EZS28_031135</name>
</gene>
<evidence type="ECO:0000256" key="1">
    <source>
        <dbReference type="SAM" id="MobiDB-lite"/>
    </source>
</evidence>
<feature type="compositionally biased region" description="Low complexity" evidence="1">
    <location>
        <begin position="18"/>
        <end position="30"/>
    </location>
</feature>
<feature type="compositionally biased region" description="Polar residues" evidence="1">
    <location>
        <begin position="36"/>
        <end position="64"/>
    </location>
</feature>
<feature type="compositionally biased region" description="Polar residues" evidence="1">
    <location>
        <begin position="222"/>
        <end position="242"/>
    </location>
</feature>
<proteinExistence type="predicted"/>
<evidence type="ECO:0000313" key="2">
    <source>
        <dbReference type="EMBL" id="KAA6373339.1"/>
    </source>
</evidence>
<sequence>MSTTNKEVGTPHTPQNAPSPKTKPTNTPSTYRNTERPNTSATKRTHSSSPTGGHNAYTTRSMSAMSKRDPNSLTRNFIEPGDPTFEHVVLKYTRSPGPVYQIGPIQDRFVLRKNFVATIGNESRDKFFALPTLSPGSPAYSYNPQVQSIHPSSPRTTIGRYKRPNILIRETPVEGPMPNPIEITKIRMKSPRPTIGNAPRGGAKPDPTPGPSDYNSYRWKPYSSTRGTFNRQDRGTSTWIFR</sequence>